<sequence>MSQSLTFLVAFSAVVGTSEAIRQIQSDSRRKEHRSRKNNLIVRCPKSSQYSPILEGRRVVLSGDRLYIDTGTDHEQVFGHPFTGYFLAYPDTKYSGLVSTICDDPPIMNWIYVDRDTYGIKFGTRAWAQPNWPGPFDCSRQDRRLTFAGWEGFFAVKEGEFWALYFDVDQDNLKSKIKEGTPVLEVELLRTEIRVQPAKPEEPGESEPKKDDKDKNSEKGAKMDTSQDEHLESPQVD</sequence>
<dbReference type="EMBL" id="MU394290">
    <property type="protein sequence ID" value="KAI6090713.1"/>
    <property type="molecule type" value="Genomic_DNA"/>
</dbReference>
<dbReference type="Proteomes" id="UP001497680">
    <property type="component" value="Unassembled WGS sequence"/>
</dbReference>
<organism evidence="1 2">
    <name type="scientific">Hypoxylon rubiginosum</name>
    <dbReference type="NCBI Taxonomy" id="110542"/>
    <lineage>
        <taxon>Eukaryota</taxon>
        <taxon>Fungi</taxon>
        <taxon>Dikarya</taxon>
        <taxon>Ascomycota</taxon>
        <taxon>Pezizomycotina</taxon>
        <taxon>Sordariomycetes</taxon>
        <taxon>Xylariomycetidae</taxon>
        <taxon>Xylariales</taxon>
        <taxon>Hypoxylaceae</taxon>
        <taxon>Hypoxylon</taxon>
    </lineage>
</organism>
<proteinExistence type="predicted"/>
<reference evidence="1 2" key="1">
    <citation type="journal article" date="2022" name="New Phytol.">
        <title>Ecological generalism drives hyperdiversity of secondary metabolite gene clusters in xylarialean endophytes.</title>
        <authorList>
            <person name="Franco M.E.E."/>
            <person name="Wisecaver J.H."/>
            <person name="Arnold A.E."/>
            <person name="Ju Y.M."/>
            <person name="Slot J.C."/>
            <person name="Ahrendt S."/>
            <person name="Moore L.P."/>
            <person name="Eastman K.E."/>
            <person name="Scott K."/>
            <person name="Konkel Z."/>
            <person name="Mondo S.J."/>
            <person name="Kuo A."/>
            <person name="Hayes R.D."/>
            <person name="Haridas S."/>
            <person name="Andreopoulos B."/>
            <person name="Riley R."/>
            <person name="LaButti K."/>
            <person name="Pangilinan J."/>
            <person name="Lipzen A."/>
            <person name="Amirebrahimi M."/>
            <person name="Yan J."/>
            <person name="Adam C."/>
            <person name="Keymanesh K."/>
            <person name="Ng V."/>
            <person name="Louie K."/>
            <person name="Northen T."/>
            <person name="Drula E."/>
            <person name="Henrissat B."/>
            <person name="Hsieh H.M."/>
            <person name="Youens-Clark K."/>
            <person name="Lutzoni F."/>
            <person name="Miadlikowska J."/>
            <person name="Eastwood D.C."/>
            <person name="Hamelin R.C."/>
            <person name="Grigoriev I.V."/>
            <person name="U'Ren J.M."/>
        </authorList>
    </citation>
    <scope>NUCLEOTIDE SEQUENCE [LARGE SCALE GENOMIC DNA]</scope>
    <source>
        <strain evidence="1 2">ER1909</strain>
    </source>
</reference>
<accession>A0ACC0DDS0</accession>
<name>A0ACC0DDS0_9PEZI</name>
<comment type="caution">
    <text evidence="1">The sequence shown here is derived from an EMBL/GenBank/DDBJ whole genome shotgun (WGS) entry which is preliminary data.</text>
</comment>
<gene>
    <name evidence="1" type="ORF">F4821DRAFT_228879</name>
</gene>
<evidence type="ECO:0000313" key="1">
    <source>
        <dbReference type="EMBL" id="KAI6090713.1"/>
    </source>
</evidence>
<protein>
    <submittedName>
        <fullName evidence="1">Uncharacterized protein</fullName>
    </submittedName>
</protein>
<evidence type="ECO:0000313" key="2">
    <source>
        <dbReference type="Proteomes" id="UP001497680"/>
    </source>
</evidence>
<keyword evidence="2" id="KW-1185">Reference proteome</keyword>